<comment type="caution">
    <text evidence="2">The sequence shown here is derived from an EMBL/GenBank/DDBJ whole genome shotgun (WGS) entry which is preliminary data.</text>
</comment>
<gene>
    <name evidence="2" type="ORF">B5M47_01355</name>
</gene>
<evidence type="ECO:0000256" key="1">
    <source>
        <dbReference type="SAM" id="Phobius"/>
    </source>
</evidence>
<dbReference type="EMBL" id="MZGJ01000006">
    <property type="protein sequence ID" value="OQX51186.1"/>
    <property type="molecule type" value="Genomic_DNA"/>
</dbReference>
<feature type="transmembrane region" description="Helical" evidence="1">
    <location>
        <begin position="69"/>
        <end position="91"/>
    </location>
</feature>
<evidence type="ECO:0000313" key="3">
    <source>
        <dbReference type="Proteomes" id="UP000192520"/>
    </source>
</evidence>
<keyword evidence="1" id="KW-0812">Transmembrane</keyword>
<feature type="transmembrane region" description="Helical" evidence="1">
    <location>
        <begin position="36"/>
        <end position="57"/>
    </location>
</feature>
<dbReference type="AlphaFoldDB" id="A0A1W9NYG1"/>
<name>A0A1W9NYG1_UNCC3</name>
<accession>A0A1W9NYG1</accession>
<keyword evidence="1" id="KW-0472">Membrane</keyword>
<evidence type="ECO:0000313" key="2">
    <source>
        <dbReference type="EMBL" id="OQX51186.1"/>
    </source>
</evidence>
<reference evidence="3" key="1">
    <citation type="submission" date="2017-03" db="EMBL/GenBank/DDBJ databases">
        <title>Novel pathways for hydrocarbon cycling and metabolic interdependencies in hydrothermal sediment communities.</title>
        <authorList>
            <person name="Dombrowski N."/>
            <person name="Seitz K."/>
            <person name="Teske A."/>
            <person name="Baker B."/>
        </authorList>
    </citation>
    <scope>NUCLEOTIDE SEQUENCE [LARGE SCALE GENOMIC DNA]</scope>
</reference>
<dbReference type="Proteomes" id="UP000192520">
    <property type="component" value="Unassembled WGS sequence"/>
</dbReference>
<sequence>MAPVQAVSLIIWIGLSLLTAYFLHKKFGLFQKPRGALVLLTAFLVFTVLHNLVYGLFKPYFDARGADEAVFFILSFIALGATPFLLLIQVFQRVRGPGGDKS</sequence>
<dbReference type="STRING" id="1968527.B5M47_01355"/>
<keyword evidence="1" id="KW-1133">Transmembrane helix</keyword>
<proteinExistence type="predicted"/>
<feature type="transmembrane region" description="Helical" evidence="1">
    <location>
        <begin position="6"/>
        <end position="24"/>
    </location>
</feature>
<protein>
    <submittedName>
        <fullName evidence="2">Uncharacterized protein</fullName>
    </submittedName>
</protein>
<organism evidence="2 3">
    <name type="scientific">candidate division CPR3 bacterium 4484_211</name>
    <dbReference type="NCBI Taxonomy" id="1968527"/>
    <lineage>
        <taxon>Bacteria</taxon>
        <taxon>Bacteria division CPR3</taxon>
    </lineage>
</organism>